<comment type="caution">
    <text evidence="2">The sequence shown here is derived from an EMBL/GenBank/DDBJ whole genome shotgun (WGS) entry which is preliminary data.</text>
</comment>
<reference evidence="2" key="1">
    <citation type="journal article" date="2020" name="mSystems">
        <title>Genome- and Community-Level Interaction Insights into Carbon Utilization and Element Cycling Functions of Hydrothermarchaeota in Hydrothermal Sediment.</title>
        <authorList>
            <person name="Zhou Z."/>
            <person name="Liu Y."/>
            <person name="Xu W."/>
            <person name="Pan J."/>
            <person name="Luo Z.H."/>
            <person name="Li M."/>
        </authorList>
    </citation>
    <scope>NUCLEOTIDE SEQUENCE [LARGE SCALE GENOMIC DNA]</scope>
    <source>
        <strain evidence="2">HyVt-505</strain>
    </source>
</reference>
<evidence type="ECO:0000256" key="1">
    <source>
        <dbReference type="SAM" id="SignalP"/>
    </source>
</evidence>
<name>A0A832N2L9_9GAMM</name>
<dbReference type="Proteomes" id="UP000885832">
    <property type="component" value="Unassembled WGS sequence"/>
</dbReference>
<evidence type="ECO:0000313" key="2">
    <source>
        <dbReference type="EMBL" id="HHJ80070.1"/>
    </source>
</evidence>
<protein>
    <submittedName>
        <fullName evidence="2">Uncharacterized protein</fullName>
    </submittedName>
</protein>
<feature type="chain" id="PRO_5032357269" evidence="1">
    <location>
        <begin position="26"/>
        <end position="116"/>
    </location>
</feature>
<keyword evidence="1" id="KW-0732">Signal</keyword>
<accession>A0A832N2L9</accession>
<gene>
    <name evidence="2" type="ORF">ENJ65_00390</name>
</gene>
<feature type="non-terminal residue" evidence="2">
    <location>
        <position position="116"/>
    </location>
</feature>
<sequence>MIQIKHKKRSLSAALVALLPLAAYAQSDDALLQRIEAMEQRIIELETTTVLSDPETSVKRIEVFVDENGLEHDTEVAGSRRIVTYQRERVFRRQTINEKIEEALADAESRSVQLGV</sequence>
<dbReference type="AlphaFoldDB" id="A0A832N2L9"/>
<proteinExistence type="predicted"/>
<organism evidence="2">
    <name type="scientific">Candidatus Tenderia electrophaga</name>
    <dbReference type="NCBI Taxonomy" id="1748243"/>
    <lineage>
        <taxon>Bacteria</taxon>
        <taxon>Pseudomonadati</taxon>
        <taxon>Pseudomonadota</taxon>
        <taxon>Gammaproteobacteria</taxon>
        <taxon>Candidatus Tenderiales</taxon>
        <taxon>Candidatus Tenderiaceae</taxon>
        <taxon>Candidatus Tenderia</taxon>
    </lineage>
</organism>
<dbReference type="EMBL" id="DRNF01000027">
    <property type="protein sequence ID" value="HHJ80070.1"/>
    <property type="molecule type" value="Genomic_DNA"/>
</dbReference>
<feature type="signal peptide" evidence="1">
    <location>
        <begin position="1"/>
        <end position="25"/>
    </location>
</feature>